<evidence type="ECO:0000313" key="1">
    <source>
        <dbReference type="EMBL" id="GFY46729.1"/>
    </source>
</evidence>
<protein>
    <submittedName>
        <fullName evidence="1">Uncharacterized protein</fullName>
    </submittedName>
</protein>
<reference evidence="1" key="1">
    <citation type="submission" date="2020-08" db="EMBL/GenBank/DDBJ databases">
        <title>Multicomponent nature underlies the extraordinary mechanical properties of spider dragline silk.</title>
        <authorList>
            <person name="Kono N."/>
            <person name="Nakamura H."/>
            <person name="Mori M."/>
            <person name="Yoshida Y."/>
            <person name="Ohtoshi R."/>
            <person name="Malay A.D."/>
            <person name="Moran D.A.P."/>
            <person name="Tomita M."/>
            <person name="Numata K."/>
            <person name="Arakawa K."/>
        </authorList>
    </citation>
    <scope>NUCLEOTIDE SEQUENCE</scope>
</reference>
<comment type="caution">
    <text evidence="1">The sequence shown here is derived from an EMBL/GenBank/DDBJ whole genome shotgun (WGS) entry which is preliminary data.</text>
</comment>
<accession>A0A8X7BYQ5</accession>
<dbReference type="EMBL" id="BMAV01005561">
    <property type="protein sequence ID" value="GFY46729.1"/>
    <property type="molecule type" value="Genomic_DNA"/>
</dbReference>
<sequence length="79" mass="9318">MPHSILFPEVEIGNHYRSEKKTGKDQARVFNFYVRWSRITSVTPNKFSSGELEQTRYHLHSKFSNLRKLKCSVISVDFI</sequence>
<dbReference type="AlphaFoldDB" id="A0A8X7BYQ5"/>
<gene>
    <name evidence="1" type="ORF">TNIN_294511</name>
</gene>
<name>A0A8X7BYQ5_9ARAC</name>
<keyword evidence="2" id="KW-1185">Reference proteome</keyword>
<dbReference type="Proteomes" id="UP000886998">
    <property type="component" value="Unassembled WGS sequence"/>
</dbReference>
<evidence type="ECO:0000313" key="2">
    <source>
        <dbReference type="Proteomes" id="UP000886998"/>
    </source>
</evidence>
<proteinExistence type="predicted"/>
<organism evidence="1 2">
    <name type="scientific">Trichonephila inaurata madagascariensis</name>
    <dbReference type="NCBI Taxonomy" id="2747483"/>
    <lineage>
        <taxon>Eukaryota</taxon>
        <taxon>Metazoa</taxon>
        <taxon>Ecdysozoa</taxon>
        <taxon>Arthropoda</taxon>
        <taxon>Chelicerata</taxon>
        <taxon>Arachnida</taxon>
        <taxon>Araneae</taxon>
        <taxon>Araneomorphae</taxon>
        <taxon>Entelegynae</taxon>
        <taxon>Araneoidea</taxon>
        <taxon>Nephilidae</taxon>
        <taxon>Trichonephila</taxon>
        <taxon>Trichonephila inaurata</taxon>
    </lineage>
</organism>